<name>A0A9P8IAA0_9HYPO</name>
<feature type="region of interest" description="Disordered" evidence="1">
    <location>
        <begin position="1"/>
        <end position="25"/>
    </location>
</feature>
<dbReference type="GeneID" id="68321791"/>
<accession>A0A9P8IAA0</accession>
<protein>
    <submittedName>
        <fullName evidence="2">Uncharacterized protein</fullName>
    </submittedName>
</protein>
<dbReference type="AlphaFoldDB" id="A0A9P8IAA0"/>
<comment type="caution">
    <text evidence="2">The sequence shown here is derived from an EMBL/GenBank/DDBJ whole genome shotgun (WGS) entry which is preliminary data.</text>
</comment>
<gene>
    <name evidence="2" type="ORF">J7337_013935</name>
</gene>
<dbReference type="KEGG" id="fmu:J7337_013935"/>
<dbReference type="RefSeq" id="XP_044673796.1">
    <property type="nucleotide sequence ID" value="XM_044831410.1"/>
</dbReference>
<evidence type="ECO:0000256" key="1">
    <source>
        <dbReference type="SAM" id="MobiDB-lite"/>
    </source>
</evidence>
<evidence type="ECO:0000313" key="3">
    <source>
        <dbReference type="Proteomes" id="UP000827133"/>
    </source>
</evidence>
<evidence type="ECO:0000313" key="2">
    <source>
        <dbReference type="EMBL" id="KAG9494796.1"/>
    </source>
</evidence>
<keyword evidence="3" id="KW-1185">Reference proteome</keyword>
<reference evidence="2" key="1">
    <citation type="journal article" date="2021" name="Mol. Plant Microbe Interact.">
        <title>Telomere to telomere genome assembly of Fusarium musae F31, causal agent of crown rot disease of banana.</title>
        <authorList>
            <person name="Degradi L."/>
            <person name="Tava V."/>
            <person name="Kunova A."/>
            <person name="Cortesi P."/>
            <person name="Saracchi M."/>
            <person name="Pasquali M."/>
        </authorList>
    </citation>
    <scope>NUCLEOTIDE SEQUENCE</scope>
    <source>
        <strain evidence="2">F31</strain>
    </source>
</reference>
<proteinExistence type="predicted"/>
<dbReference type="Proteomes" id="UP000827133">
    <property type="component" value="Unassembled WGS sequence"/>
</dbReference>
<organism evidence="2 3">
    <name type="scientific">Fusarium musae</name>
    <dbReference type="NCBI Taxonomy" id="1042133"/>
    <lineage>
        <taxon>Eukaryota</taxon>
        <taxon>Fungi</taxon>
        <taxon>Dikarya</taxon>
        <taxon>Ascomycota</taxon>
        <taxon>Pezizomycotina</taxon>
        <taxon>Sordariomycetes</taxon>
        <taxon>Hypocreomycetidae</taxon>
        <taxon>Hypocreales</taxon>
        <taxon>Nectriaceae</taxon>
        <taxon>Fusarium</taxon>
    </lineage>
</organism>
<sequence length="140" mass="15968">MAPPAPPSALHRHQSSSQPPLDPAYRASTKRRFDQIINHFESEGIRPDRDKYNRVKLVSLTYDHSTSEKSKDRLLAAFFAFAGLSITADRDINFEDPTRQDELRVSLDNFADYLFDNFFLPLKASTKKNTPAFTGISFSR</sequence>
<dbReference type="EMBL" id="JAHBCI010000012">
    <property type="protein sequence ID" value="KAG9494796.1"/>
    <property type="molecule type" value="Genomic_DNA"/>
</dbReference>